<dbReference type="EMBL" id="CP137310">
    <property type="protein sequence ID" value="WQF85268.1"/>
    <property type="molecule type" value="Genomic_DNA"/>
</dbReference>
<dbReference type="RefSeq" id="XP_062782491.1">
    <property type="nucleotide sequence ID" value="XM_062926440.1"/>
</dbReference>
<sequence>MKNSDDLYGYCFCFASHSVAHIRILGRFCHFPPQPLGFNAALGRASRGKFDIQAGMILATGSLC</sequence>
<gene>
    <name evidence="1" type="ORF">CDEST_10282</name>
</gene>
<name>A0AAX4IQN0_9PEZI</name>
<dbReference type="AlphaFoldDB" id="A0AAX4IQN0"/>
<dbReference type="Proteomes" id="UP001322277">
    <property type="component" value="Chromosome 6"/>
</dbReference>
<evidence type="ECO:0000313" key="1">
    <source>
        <dbReference type="EMBL" id="WQF85268.1"/>
    </source>
</evidence>
<dbReference type="KEGG" id="cdet:87946784"/>
<protein>
    <submittedName>
        <fullName evidence="1">Uncharacterized protein</fullName>
    </submittedName>
</protein>
<organism evidence="1 2">
    <name type="scientific">Colletotrichum destructivum</name>
    <dbReference type="NCBI Taxonomy" id="34406"/>
    <lineage>
        <taxon>Eukaryota</taxon>
        <taxon>Fungi</taxon>
        <taxon>Dikarya</taxon>
        <taxon>Ascomycota</taxon>
        <taxon>Pezizomycotina</taxon>
        <taxon>Sordariomycetes</taxon>
        <taxon>Hypocreomycetidae</taxon>
        <taxon>Glomerellales</taxon>
        <taxon>Glomerellaceae</taxon>
        <taxon>Colletotrichum</taxon>
        <taxon>Colletotrichum destructivum species complex</taxon>
    </lineage>
</organism>
<dbReference type="GeneID" id="87946784"/>
<reference evidence="2" key="1">
    <citation type="journal article" date="2023" name="bioRxiv">
        <title>Complete genome of the Medicago anthracnose fungus, Colletotrichum destructivum, reveals a mini-chromosome-like region within a core chromosome.</title>
        <authorList>
            <person name="Lapalu N."/>
            <person name="Simon A."/>
            <person name="Lu A."/>
            <person name="Plaumann P.-L."/>
            <person name="Amselem J."/>
            <person name="Pigne S."/>
            <person name="Auger A."/>
            <person name="Koch C."/>
            <person name="Dallery J.-F."/>
            <person name="O'Connell R.J."/>
        </authorList>
    </citation>
    <scope>NUCLEOTIDE SEQUENCE [LARGE SCALE GENOMIC DNA]</scope>
    <source>
        <strain evidence="2">CBS 520.97</strain>
    </source>
</reference>
<proteinExistence type="predicted"/>
<evidence type="ECO:0000313" key="2">
    <source>
        <dbReference type="Proteomes" id="UP001322277"/>
    </source>
</evidence>
<accession>A0AAX4IQN0</accession>
<keyword evidence="2" id="KW-1185">Reference proteome</keyword>